<dbReference type="KEGG" id="bbet:F8237_02535"/>
<gene>
    <name evidence="4" type="ORF">F8237_02535</name>
</gene>
<reference evidence="5" key="1">
    <citation type="submission" date="2019-10" db="EMBL/GenBank/DDBJ databases">
        <title>Complete Genome Sequence of Bradyrhizobium betae type strain PL7HG1T.</title>
        <authorList>
            <person name="Bromfield E.S.P."/>
            <person name="Cloutier S."/>
        </authorList>
    </citation>
    <scope>NUCLEOTIDE SEQUENCE [LARGE SCALE GENOMIC DNA]</scope>
    <source>
        <strain evidence="5">PL7HG1</strain>
    </source>
</reference>
<dbReference type="Pfam" id="PF00571">
    <property type="entry name" value="CBS"/>
    <property type="match status" value="2"/>
</dbReference>
<proteinExistence type="predicted"/>
<dbReference type="OrthoDB" id="9811720at2"/>
<evidence type="ECO:0000313" key="4">
    <source>
        <dbReference type="EMBL" id="QFI71343.1"/>
    </source>
</evidence>
<protein>
    <submittedName>
        <fullName evidence="4">CBS domain-containing protein</fullName>
    </submittedName>
</protein>
<dbReference type="PROSITE" id="PS51371">
    <property type="entry name" value="CBS"/>
    <property type="match status" value="2"/>
</dbReference>
<dbReference type="Gene3D" id="3.10.580.10">
    <property type="entry name" value="CBS-domain"/>
    <property type="match status" value="1"/>
</dbReference>
<dbReference type="InterPro" id="IPR000644">
    <property type="entry name" value="CBS_dom"/>
</dbReference>
<dbReference type="SUPFAM" id="SSF54631">
    <property type="entry name" value="CBS-domain pair"/>
    <property type="match status" value="1"/>
</dbReference>
<feature type="domain" description="CBS" evidence="3">
    <location>
        <begin position="76"/>
        <end position="134"/>
    </location>
</feature>
<dbReference type="EMBL" id="CP044543">
    <property type="protein sequence ID" value="QFI71343.1"/>
    <property type="molecule type" value="Genomic_DNA"/>
</dbReference>
<evidence type="ECO:0000256" key="2">
    <source>
        <dbReference type="PROSITE-ProRule" id="PRU00703"/>
    </source>
</evidence>
<accession>A0A5P6P1J2</accession>
<evidence type="ECO:0000313" key="5">
    <source>
        <dbReference type="Proteomes" id="UP000325641"/>
    </source>
</evidence>
<organism evidence="4 5">
    <name type="scientific">Bradyrhizobium betae</name>
    <dbReference type="NCBI Taxonomy" id="244734"/>
    <lineage>
        <taxon>Bacteria</taxon>
        <taxon>Pseudomonadati</taxon>
        <taxon>Pseudomonadota</taxon>
        <taxon>Alphaproteobacteria</taxon>
        <taxon>Hyphomicrobiales</taxon>
        <taxon>Nitrobacteraceae</taxon>
        <taxon>Bradyrhizobium</taxon>
    </lineage>
</organism>
<keyword evidence="1 2" id="KW-0129">CBS domain</keyword>
<dbReference type="SMART" id="SM00116">
    <property type="entry name" value="CBS"/>
    <property type="match status" value="2"/>
</dbReference>
<dbReference type="Proteomes" id="UP000325641">
    <property type="component" value="Chromosome"/>
</dbReference>
<dbReference type="InterPro" id="IPR046342">
    <property type="entry name" value="CBS_dom_sf"/>
</dbReference>
<feature type="domain" description="CBS" evidence="3">
    <location>
        <begin position="10"/>
        <end position="68"/>
    </location>
</feature>
<evidence type="ECO:0000256" key="1">
    <source>
        <dbReference type="ARBA" id="ARBA00023122"/>
    </source>
</evidence>
<dbReference type="InterPro" id="IPR051257">
    <property type="entry name" value="Diverse_CBS-Domain"/>
</dbReference>
<evidence type="ECO:0000259" key="3">
    <source>
        <dbReference type="PROSITE" id="PS51371"/>
    </source>
</evidence>
<dbReference type="RefSeq" id="WP_151642250.1">
    <property type="nucleotide sequence ID" value="NZ_CP044543.1"/>
</dbReference>
<dbReference type="PANTHER" id="PTHR43080">
    <property type="entry name" value="CBS DOMAIN-CONTAINING PROTEIN CBSX3, MITOCHONDRIAL"/>
    <property type="match status" value="1"/>
</dbReference>
<name>A0A5P6P1J2_9BRAD</name>
<sequence length="147" mass="16504">MIVEAILPAARERLIILSDEAPLIDAARLLRDFEADLVVVHNSDRRLAGVITKTDVVRQISHCQGTSCIAAASTIMTKPVVYCHRDDLLSDVWSVMKEQHLKNVPILDPDSRPIGVLNARDALEALLEELEYEEVLLREYVMCVGYH</sequence>
<dbReference type="PANTHER" id="PTHR43080:SF2">
    <property type="entry name" value="CBS DOMAIN-CONTAINING PROTEIN"/>
    <property type="match status" value="1"/>
</dbReference>
<dbReference type="AlphaFoldDB" id="A0A5P6P1J2"/>